<dbReference type="PANTHER" id="PTHR38886">
    <property type="entry name" value="SESA DOMAIN-CONTAINING PROTEIN"/>
    <property type="match status" value="1"/>
</dbReference>
<protein>
    <recommendedName>
        <fullName evidence="1">Ubiquitin-like domain-containing protein</fullName>
    </recommendedName>
</protein>
<dbReference type="Proteomes" id="UP000235371">
    <property type="component" value="Unassembled WGS sequence"/>
</dbReference>
<keyword evidence="3" id="KW-1185">Reference proteome</keyword>
<dbReference type="InParanoid" id="A0A2J6TVI8"/>
<evidence type="ECO:0000259" key="1">
    <source>
        <dbReference type="Pfam" id="PF22893"/>
    </source>
</evidence>
<organism evidence="2 3">
    <name type="scientific">Hyaloscypha bicolor E</name>
    <dbReference type="NCBI Taxonomy" id="1095630"/>
    <lineage>
        <taxon>Eukaryota</taxon>
        <taxon>Fungi</taxon>
        <taxon>Dikarya</taxon>
        <taxon>Ascomycota</taxon>
        <taxon>Pezizomycotina</taxon>
        <taxon>Leotiomycetes</taxon>
        <taxon>Helotiales</taxon>
        <taxon>Hyaloscyphaceae</taxon>
        <taxon>Hyaloscypha</taxon>
        <taxon>Hyaloscypha bicolor</taxon>
    </lineage>
</organism>
<dbReference type="RefSeq" id="XP_024743905.1">
    <property type="nucleotide sequence ID" value="XM_024872497.1"/>
</dbReference>
<reference evidence="2 3" key="1">
    <citation type="submission" date="2016-04" db="EMBL/GenBank/DDBJ databases">
        <title>A degradative enzymes factory behind the ericoid mycorrhizal symbiosis.</title>
        <authorList>
            <consortium name="DOE Joint Genome Institute"/>
            <person name="Martino E."/>
            <person name="Morin E."/>
            <person name="Grelet G."/>
            <person name="Kuo A."/>
            <person name="Kohler A."/>
            <person name="Daghino S."/>
            <person name="Barry K."/>
            <person name="Choi C."/>
            <person name="Cichocki N."/>
            <person name="Clum A."/>
            <person name="Copeland A."/>
            <person name="Hainaut M."/>
            <person name="Haridas S."/>
            <person name="Labutti K."/>
            <person name="Lindquist E."/>
            <person name="Lipzen A."/>
            <person name="Khouja H.-R."/>
            <person name="Murat C."/>
            <person name="Ohm R."/>
            <person name="Olson A."/>
            <person name="Spatafora J."/>
            <person name="Veneault-Fourrey C."/>
            <person name="Henrissat B."/>
            <person name="Grigoriev I."/>
            <person name="Martin F."/>
            <person name="Perotto S."/>
        </authorList>
    </citation>
    <scope>NUCLEOTIDE SEQUENCE [LARGE SCALE GENOMIC DNA]</scope>
    <source>
        <strain evidence="2 3">E</strain>
    </source>
</reference>
<feature type="domain" description="Ubiquitin-like" evidence="1">
    <location>
        <begin position="195"/>
        <end position="278"/>
    </location>
</feature>
<proteinExistence type="predicted"/>
<dbReference type="Pfam" id="PF22893">
    <property type="entry name" value="ULD_2"/>
    <property type="match status" value="1"/>
</dbReference>
<accession>A0A2J6TVI8</accession>
<sequence length="419" mass="48079">MSFSFSVGDFVACLSLIKDISDALNNSTGSEADFKALFATLKSLENAFKICQLVYQQCEEPHVEAEVQIQAGTIRQALLDEHQRCRNILEAFAIALARHMRKITWHSRKADVANLERNLRGHLSSLQMYAAALCQLYLTANTKMVTSTESKVDSILSNMTDLRAEVTTMFSGVQISKSQRLGGIGNIWEGASSQLDIVILNDAIGRTVPLPIMLLSSRTALHNMVLWMFHDRDVPGRAKVRRKEYTITDEDTDGILIEEANWDMIYHPGKHLSLNMVFPALPSWNVHRCPRCDRPAIGKARPGERRHCLALLCSIEKEWSRKFRMQNLTRFRMPFRRMSWERQIPSNKRTAKLQKTPSNVTKSQKRTEKSIFYSGTYIIIARSWSRSLYLPQTVLPKRHIANLESTNFLHFTRRRQKPR</sequence>
<evidence type="ECO:0000313" key="3">
    <source>
        <dbReference type="Proteomes" id="UP000235371"/>
    </source>
</evidence>
<name>A0A2J6TVI8_9HELO</name>
<dbReference type="EMBL" id="KZ613740">
    <property type="protein sequence ID" value="PMD67001.1"/>
    <property type="molecule type" value="Genomic_DNA"/>
</dbReference>
<dbReference type="InterPro" id="IPR054464">
    <property type="entry name" value="ULD_fung"/>
</dbReference>
<dbReference type="AlphaFoldDB" id="A0A2J6TVI8"/>
<dbReference type="GeneID" id="36580577"/>
<gene>
    <name evidence="2" type="ORF">K444DRAFT_3982</name>
</gene>
<dbReference type="OrthoDB" id="20872at2759"/>
<dbReference type="PANTHER" id="PTHR38886:SF1">
    <property type="entry name" value="NACHT-NTPASE AND P-LOOP NTPASES N-TERMINAL DOMAIN-CONTAINING PROTEIN"/>
    <property type="match status" value="1"/>
</dbReference>
<evidence type="ECO:0000313" key="2">
    <source>
        <dbReference type="EMBL" id="PMD67001.1"/>
    </source>
</evidence>